<dbReference type="EnsemblPlants" id="AVESA.00010b.r2.4AG0616920.1">
    <property type="protein sequence ID" value="AVESA.00010b.r2.4AG0616920.1.CDS"/>
    <property type="gene ID" value="AVESA.00010b.r2.4AG0616920"/>
</dbReference>
<protein>
    <submittedName>
        <fullName evidence="1">Uncharacterized protein</fullName>
    </submittedName>
</protein>
<organism evidence="1 2">
    <name type="scientific">Avena sativa</name>
    <name type="common">Oat</name>
    <dbReference type="NCBI Taxonomy" id="4498"/>
    <lineage>
        <taxon>Eukaryota</taxon>
        <taxon>Viridiplantae</taxon>
        <taxon>Streptophyta</taxon>
        <taxon>Embryophyta</taxon>
        <taxon>Tracheophyta</taxon>
        <taxon>Spermatophyta</taxon>
        <taxon>Magnoliopsida</taxon>
        <taxon>Liliopsida</taxon>
        <taxon>Poales</taxon>
        <taxon>Poaceae</taxon>
        <taxon>BOP clade</taxon>
        <taxon>Pooideae</taxon>
        <taxon>Poodae</taxon>
        <taxon>Poeae</taxon>
        <taxon>Poeae Chloroplast Group 1 (Aveneae type)</taxon>
        <taxon>Aveninae</taxon>
        <taxon>Avena</taxon>
    </lineage>
</organism>
<sequence>MIVISFVAEWNGKIIPFTKGCSIYMCSAKGEALLIRKVHILNESPLKPGKMALEILQFVAILFDTLPKEAEAFLQNPEALVRPIMKLYKFCMEPFVVYLLAYYIRLWSFVAQGLTMVLSVLYNIFKWFM</sequence>
<accession>A0ACD5WFL2</accession>
<dbReference type="Proteomes" id="UP001732700">
    <property type="component" value="Chromosome 4A"/>
</dbReference>
<reference evidence="1" key="1">
    <citation type="submission" date="2021-05" db="EMBL/GenBank/DDBJ databases">
        <authorList>
            <person name="Scholz U."/>
            <person name="Mascher M."/>
            <person name="Fiebig A."/>
        </authorList>
    </citation>
    <scope>NUCLEOTIDE SEQUENCE [LARGE SCALE GENOMIC DNA]</scope>
</reference>
<reference evidence="1" key="2">
    <citation type="submission" date="2025-09" db="UniProtKB">
        <authorList>
            <consortium name="EnsemblPlants"/>
        </authorList>
    </citation>
    <scope>IDENTIFICATION</scope>
</reference>
<evidence type="ECO:0000313" key="1">
    <source>
        <dbReference type="EnsemblPlants" id="AVESA.00010b.r2.4AG0616920.1.CDS"/>
    </source>
</evidence>
<keyword evidence="2" id="KW-1185">Reference proteome</keyword>
<evidence type="ECO:0000313" key="2">
    <source>
        <dbReference type="Proteomes" id="UP001732700"/>
    </source>
</evidence>
<proteinExistence type="predicted"/>
<name>A0ACD5WFL2_AVESA</name>